<evidence type="ECO:0008006" key="4">
    <source>
        <dbReference type="Google" id="ProtNLM"/>
    </source>
</evidence>
<keyword evidence="1" id="KW-1133">Transmembrane helix</keyword>
<feature type="transmembrane region" description="Helical" evidence="1">
    <location>
        <begin position="346"/>
        <end position="370"/>
    </location>
</feature>
<evidence type="ECO:0000256" key="1">
    <source>
        <dbReference type="SAM" id="Phobius"/>
    </source>
</evidence>
<proteinExistence type="predicted"/>
<keyword evidence="1" id="KW-0812">Transmembrane</keyword>
<evidence type="ECO:0000313" key="3">
    <source>
        <dbReference type="Proteomes" id="UP000267521"/>
    </source>
</evidence>
<feature type="transmembrane region" description="Helical" evidence="1">
    <location>
        <begin position="122"/>
        <end position="140"/>
    </location>
</feature>
<sequence length="378" mass="44304">MTWRLEAVVIPLILLQVAIFTRILSWNYAQGYRKTALFLLTWIACAPHVMNFEVSLYPDAVFSLAFIGVLFEVWIGLKERQIKPCGAWAIACMLPAAAFFKANGILIFVPVLYLAYRLQGRWRWFLVAACVFWAALVQIGSKVHDLGNGHGALKPLVLFETVNFMQSKPMGLWENRQMVTEKTQKIIYKYISQQDIDALYDRDYWDTLWHQNRDRVRFWQMSAEDRRALRYDFFTYNLWRNLPAFLSSRVNIFLASAFAQGGIVRPDNAMHYIDRLQTVSKKNTFDLEILPGVADKSFQLSYDWRFLWWTPFFGVFLIVICSWTAMRQKAWDDAVVTWTLLVQLGGIFVFSIAAEYRYLLLIFYSPLLLLPLRYLQRK</sequence>
<feature type="transmembrane region" description="Helical" evidence="1">
    <location>
        <begin position="306"/>
        <end position="326"/>
    </location>
</feature>
<feature type="transmembrane region" description="Helical" evidence="1">
    <location>
        <begin position="6"/>
        <end position="24"/>
    </location>
</feature>
<gene>
    <name evidence="2" type="ORF">EBQ26_08975</name>
</gene>
<protein>
    <recommendedName>
        <fullName evidence="4">Glycosyltransferase RgtA/B/C/D-like domain-containing protein</fullName>
    </recommendedName>
</protein>
<dbReference type="EMBL" id="RDQM01000010">
    <property type="protein sequence ID" value="RMW96940.1"/>
    <property type="molecule type" value="Genomic_DNA"/>
</dbReference>
<accession>A0A3M6Q316</accession>
<dbReference type="AlphaFoldDB" id="A0A3M6Q316"/>
<evidence type="ECO:0000313" key="2">
    <source>
        <dbReference type="EMBL" id="RMW96940.1"/>
    </source>
</evidence>
<feature type="transmembrane region" description="Helical" evidence="1">
    <location>
        <begin position="60"/>
        <end position="77"/>
    </location>
</feature>
<reference evidence="2 3" key="1">
    <citation type="submission" date="2018-10" db="EMBL/GenBank/DDBJ databases">
        <title>Comamonadaceae CDC group NO-1 genome sequencing and assembly.</title>
        <authorList>
            <person name="Bernier A.-M."/>
            <person name="Bernard K."/>
        </authorList>
    </citation>
    <scope>NUCLEOTIDE SEQUENCE [LARGE SCALE GENOMIC DNA]</scope>
    <source>
        <strain evidence="2 3">NML970147</strain>
    </source>
</reference>
<organism evidence="2 3">
    <name type="scientific">Allofranklinella schreckenbergeri</name>
    <dbReference type="NCBI Taxonomy" id="1076744"/>
    <lineage>
        <taxon>Bacteria</taxon>
        <taxon>Pseudomonadati</taxon>
        <taxon>Pseudomonadota</taxon>
        <taxon>Betaproteobacteria</taxon>
        <taxon>Burkholderiales</taxon>
        <taxon>Comamonadaceae</taxon>
        <taxon>Allofranklinella</taxon>
    </lineage>
</organism>
<comment type="caution">
    <text evidence="2">The sequence shown here is derived from an EMBL/GenBank/DDBJ whole genome shotgun (WGS) entry which is preliminary data.</text>
</comment>
<dbReference type="Proteomes" id="UP000267521">
    <property type="component" value="Unassembled WGS sequence"/>
</dbReference>
<feature type="transmembrane region" description="Helical" evidence="1">
    <location>
        <begin position="89"/>
        <end position="116"/>
    </location>
</feature>
<keyword evidence="1" id="KW-0472">Membrane</keyword>
<name>A0A3M6Q316_9BURK</name>